<dbReference type="Pfam" id="PF02782">
    <property type="entry name" value="FGGY_C"/>
    <property type="match status" value="1"/>
</dbReference>
<sequence length="531" mass="59063">MGNHAINQWLTSGEITVGIELGSTQIKTVAMGPDYQPIASGVYTWQNQWVDGYWTYDLETVWEGIQESYRLMAQNIEAQCGASLTKLRALGISGMMHGYLAFNEEDELLVPFRTWRNNHANFASRLLSYQFQVNVPERWSIAQFEQAIMNKEPHAREVAKLMTLAGYVHWQLTGEHVSGIGDASGMFPIDKEKHYYRADLMNRYDRLLVEEGYEQKIETMLPHILKAGECAGHLTEAGASRIDPSGRLEAGVPLCPPEGDAATGMVATNSVKPKTGNVSVGTSIFAMFVLDAPLSRPHPEVDIVSTPSGEDVAMIHANNGTSEIDAWAEVFGELLTAMNVDFDKATLYQQMFQALDQANEDAGQMLSYNYVASEFITDVKQGTPAFLRHRDSQFNLANFMKSQVYSTFTTLKIGLSQLSDEEYLDIDVVTAHGGMLKTVSVAQDLAAALETPVQVMKNAHEGGAWGIALLASYMSEKERLTLDGFLDQYVFTDEAVDTYPPDEARVDAFKTYTARFQKGLRAQREAYQLFV</sequence>
<dbReference type="Pfam" id="PF00370">
    <property type="entry name" value="FGGY_N"/>
    <property type="match status" value="1"/>
</dbReference>
<protein>
    <submittedName>
        <fullName evidence="6">ATPase</fullName>
    </submittedName>
</protein>
<keyword evidence="2" id="KW-0808">Transferase</keyword>
<evidence type="ECO:0000256" key="1">
    <source>
        <dbReference type="ARBA" id="ARBA00009156"/>
    </source>
</evidence>
<gene>
    <name evidence="6" type="ORF">BU653_07245</name>
</gene>
<feature type="domain" description="Carbohydrate kinase FGGY C-terminal" evidence="5">
    <location>
        <begin position="277"/>
        <end position="474"/>
    </location>
</feature>
<dbReference type="InterPro" id="IPR043129">
    <property type="entry name" value="ATPase_NBD"/>
</dbReference>
<dbReference type="InterPro" id="IPR018484">
    <property type="entry name" value="FGGY_N"/>
</dbReference>
<evidence type="ECO:0000259" key="4">
    <source>
        <dbReference type="Pfam" id="PF00370"/>
    </source>
</evidence>
<name>A0AAE5W7L2_STACR</name>
<reference evidence="6 7" key="1">
    <citation type="journal article" date="2016" name="Front. Microbiol.">
        <title>Comprehensive Phylogenetic Analysis of Bovine Non-aureus Staphylococci Species Based on Whole-Genome Sequencing.</title>
        <authorList>
            <person name="Naushad S."/>
            <person name="Barkema H.W."/>
            <person name="Luby C."/>
            <person name="Condas L.A."/>
            <person name="Nobrega D.B."/>
            <person name="Carson D.A."/>
            <person name="De Buck J."/>
        </authorList>
    </citation>
    <scope>NUCLEOTIDE SEQUENCE [LARGE SCALE GENOMIC DNA]</scope>
    <source>
        <strain evidence="6 7">SNUC 505</strain>
    </source>
</reference>
<evidence type="ECO:0000313" key="6">
    <source>
        <dbReference type="EMBL" id="PTG13639.1"/>
    </source>
</evidence>
<comment type="caution">
    <text evidence="6">The sequence shown here is derived from an EMBL/GenBank/DDBJ whole genome shotgun (WGS) entry which is preliminary data.</text>
</comment>
<dbReference type="GO" id="GO:0005975">
    <property type="term" value="P:carbohydrate metabolic process"/>
    <property type="evidence" value="ECO:0007669"/>
    <property type="project" value="InterPro"/>
</dbReference>
<evidence type="ECO:0000256" key="2">
    <source>
        <dbReference type="ARBA" id="ARBA00022679"/>
    </source>
</evidence>
<evidence type="ECO:0000256" key="3">
    <source>
        <dbReference type="ARBA" id="ARBA00022777"/>
    </source>
</evidence>
<proteinExistence type="inferred from homology"/>
<dbReference type="CDD" id="cd07809">
    <property type="entry name" value="ASKHA_NBD_FGGY_BaXK-like"/>
    <property type="match status" value="1"/>
</dbReference>
<dbReference type="PANTHER" id="PTHR43095:SF5">
    <property type="entry name" value="XYLULOSE KINASE"/>
    <property type="match status" value="1"/>
</dbReference>
<dbReference type="SUPFAM" id="SSF53067">
    <property type="entry name" value="Actin-like ATPase domain"/>
    <property type="match status" value="2"/>
</dbReference>
<feature type="domain" description="Carbohydrate kinase FGGY N-terminal" evidence="4">
    <location>
        <begin position="16"/>
        <end position="242"/>
    </location>
</feature>
<dbReference type="EMBL" id="PZBZ01000034">
    <property type="protein sequence ID" value="PTG13639.1"/>
    <property type="molecule type" value="Genomic_DNA"/>
</dbReference>
<dbReference type="Proteomes" id="UP000242704">
    <property type="component" value="Unassembled WGS sequence"/>
</dbReference>
<organism evidence="6 7">
    <name type="scientific">Staphylococcus chromogenes</name>
    <name type="common">Staphylococcus hyicus subsp. chromogenes</name>
    <dbReference type="NCBI Taxonomy" id="46126"/>
    <lineage>
        <taxon>Bacteria</taxon>
        <taxon>Bacillati</taxon>
        <taxon>Bacillota</taxon>
        <taxon>Bacilli</taxon>
        <taxon>Bacillales</taxon>
        <taxon>Staphylococcaceae</taxon>
        <taxon>Staphylococcus</taxon>
    </lineage>
</organism>
<dbReference type="AlphaFoldDB" id="A0AAE5W7L2"/>
<evidence type="ECO:0000259" key="5">
    <source>
        <dbReference type="Pfam" id="PF02782"/>
    </source>
</evidence>
<dbReference type="Gene3D" id="3.30.420.40">
    <property type="match status" value="2"/>
</dbReference>
<evidence type="ECO:0000313" key="7">
    <source>
        <dbReference type="Proteomes" id="UP000242704"/>
    </source>
</evidence>
<dbReference type="InterPro" id="IPR050406">
    <property type="entry name" value="FGGY_Carb_Kinase"/>
</dbReference>
<dbReference type="RefSeq" id="WP_107360686.1">
    <property type="nucleotide sequence ID" value="NZ_JAHSUP010000005.1"/>
</dbReference>
<accession>A0AAE5W7L2</accession>
<keyword evidence="3" id="KW-0418">Kinase</keyword>
<comment type="similarity">
    <text evidence="1">Belongs to the FGGY kinase family.</text>
</comment>
<dbReference type="GO" id="GO:0016301">
    <property type="term" value="F:kinase activity"/>
    <property type="evidence" value="ECO:0007669"/>
    <property type="project" value="UniProtKB-KW"/>
</dbReference>
<dbReference type="InterPro" id="IPR018485">
    <property type="entry name" value="FGGY_C"/>
</dbReference>
<dbReference type="PANTHER" id="PTHR43095">
    <property type="entry name" value="SUGAR KINASE"/>
    <property type="match status" value="1"/>
</dbReference>